<protein>
    <submittedName>
        <fullName evidence="1">Uncharacterized protein</fullName>
    </submittedName>
</protein>
<organism evidence="1">
    <name type="scientific">Anguilla anguilla</name>
    <name type="common">European freshwater eel</name>
    <name type="synonym">Muraena anguilla</name>
    <dbReference type="NCBI Taxonomy" id="7936"/>
    <lineage>
        <taxon>Eukaryota</taxon>
        <taxon>Metazoa</taxon>
        <taxon>Chordata</taxon>
        <taxon>Craniata</taxon>
        <taxon>Vertebrata</taxon>
        <taxon>Euteleostomi</taxon>
        <taxon>Actinopterygii</taxon>
        <taxon>Neopterygii</taxon>
        <taxon>Teleostei</taxon>
        <taxon>Anguilliformes</taxon>
        <taxon>Anguillidae</taxon>
        <taxon>Anguilla</taxon>
    </lineage>
</organism>
<proteinExistence type="predicted"/>
<evidence type="ECO:0000313" key="1">
    <source>
        <dbReference type="EMBL" id="JAI05173.1"/>
    </source>
</evidence>
<accession>A0A0E9XQY7</accession>
<name>A0A0E9XQY7_ANGAN</name>
<reference evidence="1" key="1">
    <citation type="submission" date="2014-11" db="EMBL/GenBank/DDBJ databases">
        <authorList>
            <person name="Amaro Gonzalez C."/>
        </authorList>
    </citation>
    <scope>NUCLEOTIDE SEQUENCE</scope>
</reference>
<dbReference type="AlphaFoldDB" id="A0A0E9XQY7"/>
<dbReference type="EMBL" id="GBXM01003405">
    <property type="protein sequence ID" value="JAI05173.1"/>
    <property type="molecule type" value="Transcribed_RNA"/>
</dbReference>
<reference evidence="1" key="2">
    <citation type="journal article" date="2015" name="Fish Shellfish Immunol.">
        <title>Early steps in the European eel (Anguilla anguilla)-Vibrio vulnificus interaction in the gills: Role of the RtxA13 toxin.</title>
        <authorList>
            <person name="Callol A."/>
            <person name="Pajuelo D."/>
            <person name="Ebbesson L."/>
            <person name="Teles M."/>
            <person name="MacKenzie S."/>
            <person name="Amaro C."/>
        </authorList>
    </citation>
    <scope>NUCLEOTIDE SEQUENCE</scope>
</reference>
<sequence>MLYLTGPKRWVTETDTNDSFQSHARVYNMRTLHLQYAHGAYTGVKRRRADAKAPRTPVRM</sequence>